<dbReference type="Proteomes" id="UP000053029">
    <property type="component" value="Unassembled WGS sequence"/>
</dbReference>
<proteinExistence type="predicted"/>
<keyword evidence="2" id="KW-1185">Reference proteome</keyword>
<reference evidence="1 2" key="1">
    <citation type="submission" date="2015-01" db="EMBL/GenBank/DDBJ databases">
        <title>The Genome Sequence of Fonsecaea pedrosoi CBS 271.37.</title>
        <authorList>
            <consortium name="The Broad Institute Genomics Platform"/>
            <person name="Cuomo C."/>
            <person name="de Hoog S."/>
            <person name="Gorbushina A."/>
            <person name="Stielow B."/>
            <person name="Teixiera M."/>
            <person name="Abouelleil A."/>
            <person name="Chapman S.B."/>
            <person name="Priest M."/>
            <person name="Young S.K."/>
            <person name="Wortman J."/>
            <person name="Nusbaum C."/>
            <person name="Birren B."/>
        </authorList>
    </citation>
    <scope>NUCLEOTIDE SEQUENCE [LARGE SCALE GENOMIC DNA]</scope>
    <source>
        <strain evidence="1 2">CBS 271.37</strain>
    </source>
</reference>
<protein>
    <submittedName>
        <fullName evidence="1">Uncharacterized protein</fullName>
    </submittedName>
</protein>
<dbReference type="VEuPathDB" id="FungiDB:Z517_02420"/>
<organism evidence="1 2">
    <name type="scientific">Fonsecaea pedrosoi CBS 271.37</name>
    <dbReference type="NCBI Taxonomy" id="1442368"/>
    <lineage>
        <taxon>Eukaryota</taxon>
        <taxon>Fungi</taxon>
        <taxon>Dikarya</taxon>
        <taxon>Ascomycota</taxon>
        <taxon>Pezizomycotina</taxon>
        <taxon>Eurotiomycetes</taxon>
        <taxon>Chaetothyriomycetidae</taxon>
        <taxon>Chaetothyriales</taxon>
        <taxon>Herpotrichiellaceae</taxon>
        <taxon>Fonsecaea</taxon>
    </lineage>
</organism>
<dbReference type="RefSeq" id="XP_013286983.1">
    <property type="nucleotide sequence ID" value="XM_013431529.1"/>
</dbReference>
<evidence type="ECO:0000313" key="2">
    <source>
        <dbReference type="Proteomes" id="UP000053029"/>
    </source>
</evidence>
<accession>A0A0D2GX14</accession>
<name>A0A0D2GX14_9EURO</name>
<dbReference type="HOGENOM" id="CLU_1503468_0_0_1"/>
<evidence type="ECO:0000313" key="1">
    <source>
        <dbReference type="EMBL" id="KIW83175.1"/>
    </source>
</evidence>
<gene>
    <name evidence="1" type="ORF">Z517_02420</name>
</gene>
<dbReference type="AlphaFoldDB" id="A0A0D2GX14"/>
<dbReference type="GeneID" id="25301910"/>
<sequence length="179" mass="19684">MKGGPLEAQNPNYLGRNERFLVVDCLWTPNEFVDGAPRSASYLSAIHTFKGLPEGILLCSKTLLLLNAVSPSCSDNTARVSHHTFPIVATQTDLEPGSLLIVVTLKRSIPEAAQRLVPRQISRINVQGATRATSFPGVQIGCDQLNINDQKPLDSVRLEYLSGERYYSVEDSARSRKSM</sequence>
<dbReference type="EMBL" id="KN846970">
    <property type="protein sequence ID" value="KIW83175.1"/>
    <property type="molecule type" value="Genomic_DNA"/>
</dbReference>